<reference evidence="9 10" key="1">
    <citation type="submission" date="2022-06" db="EMBL/GenBank/DDBJ databases">
        <title>Halogeometricum sp. a new haloarchaeum isolate from saline soil.</title>
        <authorList>
            <person name="Strakova D."/>
            <person name="Galisteo C."/>
            <person name="Sanchez-Porro C."/>
            <person name="Ventosa A."/>
        </authorList>
    </citation>
    <scope>NUCLEOTIDE SEQUENCE [LARGE SCALE GENOMIC DNA]</scope>
    <source>
        <strain evidence="9 10">S1BR25-6</strain>
    </source>
</reference>
<keyword evidence="10" id="KW-1185">Reference proteome</keyword>
<dbReference type="Gene3D" id="3.40.50.720">
    <property type="entry name" value="NAD(P)-binding Rossmann-like Domain"/>
    <property type="match status" value="2"/>
</dbReference>
<evidence type="ECO:0000313" key="10">
    <source>
        <dbReference type="Proteomes" id="UP001257060"/>
    </source>
</evidence>
<accession>A0ABU2GCD1</accession>
<dbReference type="NCBIfam" id="NF007039">
    <property type="entry name" value="PRK09496.3-2"/>
    <property type="match status" value="1"/>
</dbReference>
<comment type="caution">
    <text evidence="9">The sequence shown here is derived from an EMBL/GenBank/DDBJ whole genome shotgun (WGS) entry which is preliminary data.</text>
</comment>
<keyword evidence="6" id="KW-0406">Ion transport</keyword>
<evidence type="ECO:0000256" key="5">
    <source>
        <dbReference type="ARBA" id="ARBA00023027"/>
    </source>
</evidence>
<feature type="domain" description="RCK C-terminal" evidence="8">
    <location>
        <begin position="139"/>
        <end position="220"/>
    </location>
</feature>
<dbReference type="Pfam" id="PF02080">
    <property type="entry name" value="TrkA_C"/>
    <property type="match status" value="2"/>
</dbReference>
<name>A0ABU2GCD1_9EURY</name>
<feature type="domain" description="RCK N-terminal" evidence="7">
    <location>
        <begin position="1"/>
        <end position="119"/>
    </location>
</feature>
<evidence type="ECO:0000256" key="4">
    <source>
        <dbReference type="ARBA" id="ARBA00022958"/>
    </source>
</evidence>
<dbReference type="NCBIfam" id="NF007031">
    <property type="entry name" value="PRK09496.1-2"/>
    <property type="match status" value="1"/>
</dbReference>
<organism evidence="9 10">
    <name type="scientific">Halogeometricum salsisoli</name>
    <dbReference type="NCBI Taxonomy" id="2950536"/>
    <lineage>
        <taxon>Archaea</taxon>
        <taxon>Methanobacteriati</taxon>
        <taxon>Methanobacteriota</taxon>
        <taxon>Stenosarchaea group</taxon>
        <taxon>Halobacteria</taxon>
        <taxon>Halobacteriales</taxon>
        <taxon>Haloferacaceae</taxon>
        <taxon>Halogeometricum</taxon>
    </lineage>
</organism>
<dbReference type="SUPFAM" id="SSF116726">
    <property type="entry name" value="TrkA C-terminal domain-like"/>
    <property type="match status" value="2"/>
</dbReference>
<dbReference type="InterPro" id="IPR036721">
    <property type="entry name" value="RCK_C_sf"/>
</dbReference>
<dbReference type="PANTHER" id="PTHR43833:SF5">
    <property type="entry name" value="TRK SYSTEM POTASSIUM UPTAKE PROTEIN TRKA"/>
    <property type="match status" value="1"/>
</dbReference>
<dbReference type="PRINTS" id="PR00335">
    <property type="entry name" value="KUPTAKETRKA"/>
</dbReference>
<gene>
    <name evidence="9" type="primary">trkA</name>
    <name evidence="9" type="ORF">NDI76_06940</name>
</gene>
<dbReference type="Pfam" id="PF02254">
    <property type="entry name" value="TrkA_N"/>
    <property type="match status" value="2"/>
</dbReference>
<dbReference type="PANTHER" id="PTHR43833">
    <property type="entry name" value="POTASSIUM CHANNEL PROTEIN 2-RELATED-RELATED"/>
    <property type="match status" value="1"/>
</dbReference>
<dbReference type="InterPro" id="IPR006037">
    <property type="entry name" value="RCK_C"/>
</dbReference>
<evidence type="ECO:0000259" key="8">
    <source>
        <dbReference type="PROSITE" id="PS51202"/>
    </source>
</evidence>
<keyword evidence="4" id="KW-0630">Potassium</keyword>
<dbReference type="InterPro" id="IPR050721">
    <property type="entry name" value="Trk_Ktr_HKT_K-transport"/>
</dbReference>
<dbReference type="InterPro" id="IPR006036">
    <property type="entry name" value="K_uptake_TrkA"/>
</dbReference>
<keyword evidence="3" id="KW-0633">Potassium transport</keyword>
<evidence type="ECO:0000256" key="1">
    <source>
        <dbReference type="ARBA" id="ARBA00003660"/>
    </source>
</evidence>
<dbReference type="NCBIfam" id="NF007034">
    <property type="entry name" value="PRK09496.2-1"/>
    <property type="match status" value="1"/>
</dbReference>
<dbReference type="SUPFAM" id="SSF51735">
    <property type="entry name" value="NAD(P)-binding Rossmann-fold domains"/>
    <property type="match status" value="2"/>
</dbReference>
<dbReference type="PROSITE" id="PS51202">
    <property type="entry name" value="RCK_C"/>
    <property type="match status" value="2"/>
</dbReference>
<comment type="function">
    <text evidence="1">Part of a potassium transport system.</text>
</comment>
<sequence>MRIVIVGAGEVGSNIASSLASAHEVVVIDRDPERVEELTYSLDVLAKEGDGTSLETLEDAGLSRADLIIASTDVDESNLAICGTAKTVADPFTIARVKNADLFETWKRSQNAFSVNFMVCSTSLTAEEAAQVVELPLSLDVDRFAHELVQMTEFGIVEGSPLVGETIREADRTDALTFAAVLRDDDIIIPHGETTFAAGDKVVVIGSPEGVSEFALLAVPEEMPKDVSNVFVIGGSEVGVHVARQLRDRGIDVRLIEQDERRAAEVAEALPEVVVLNNDATDTEFLERENFGKSSTVVTALENDQKNLMVSLLAKRLGVQRTISVIESEEYRDLFEEVGVDVPINPQILTGEEIARFTREQIAEKLSFIGDDRAEVVEIEVDEGSALANRTVEESIAELPDHVVIGAIARDDEMVTPRGQTRIRTGDHVIMFIDADVREQVLAAV</sequence>
<feature type="domain" description="RCK N-terminal" evidence="7">
    <location>
        <begin position="227"/>
        <end position="344"/>
    </location>
</feature>
<evidence type="ECO:0000256" key="3">
    <source>
        <dbReference type="ARBA" id="ARBA00022538"/>
    </source>
</evidence>
<evidence type="ECO:0000313" key="9">
    <source>
        <dbReference type="EMBL" id="MDS0298472.1"/>
    </source>
</evidence>
<evidence type="ECO:0000259" key="7">
    <source>
        <dbReference type="PROSITE" id="PS51201"/>
    </source>
</evidence>
<dbReference type="InterPro" id="IPR036291">
    <property type="entry name" value="NAD(P)-bd_dom_sf"/>
</dbReference>
<dbReference type="Gene3D" id="3.30.70.1450">
    <property type="entry name" value="Regulator of K+ conductance, C-terminal domain"/>
    <property type="match status" value="2"/>
</dbReference>
<protein>
    <submittedName>
        <fullName evidence="9">Trk system potassium transporter TrkA</fullName>
    </submittedName>
</protein>
<keyword evidence="5" id="KW-0520">NAD</keyword>
<dbReference type="InterPro" id="IPR003148">
    <property type="entry name" value="RCK_N"/>
</dbReference>
<dbReference type="EMBL" id="JAMQOP010000001">
    <property type="protein sequence ID" value="MDS0298472.1"/>
    <property type="molecule type" value="Genomic_DNA"/>
</dbReference>
<evidence type="ECO:0000256" key="6">
    <source>
        <dbReference type="ARBA" id="ARBA00023065"/>
    </source>
</evidence>
<evidence type="ECO:0000256" key="2">
    <source>
        <dbReference type="ARBA" id="ARBA00022448"/>
    </source>
</evidence>
<dbReference type="Proteomes" id="UP001257060">
    <property type="component" value="Unassembled WGS sequence"/>
</dbReference>
<proteinExistence type="predicted"/>
<dbReference type="PROSITE" id="PS51201">
    <property type="entry name" value="RCK_N"/>
    <property type="match status" value="2"/>
</dbReference>
<feature type="domain" description="RCK C-terminal" evidence="8">
    <location>
        <begin position="363"/>
        <end position="445"/>
    </location>
</feature>
<keyword evidence="2" id="KW-0813">Transport</keyword>